<feature type="transmembrane region" description="Helical" evidence="7">
    <location>
        <begin position="34"/>
        <end position="57"/>
    </location>
</feature>
<dbReference type="SUPFAM" id="SSF116726">
    <property type="entry name" value="TrkA C-terminal domain-like"/>
    <property type="match status" value="2"/>
</dbReference>
<proteinExistence type="predicted"/>
<dbReference type="GO" id="GO:0005886">
    <property type="term" value="C:plasma membrane"/>
    <property type="evidence" value="ECO:0007669"/>
    <property type="project" value="TreeGrafter"/>
</dbReference>
<dbReference type="InterPro" id="IPR051679">
    <property type="entry name" value="DASS-Related_Transporters"/>
</dbReference>
<protein>
    <submittedName>
        <fullName evidence="9">SLC13 family permease</fullName>
    </submittedName>
</protein>
<feature type="domain" description="RCK C-terminal" evidence="8">
    <location>
        <begin position="194"/>
        <end position="278"/>
    </location>
</feature>
<dbReference type="InterPro" id="IPR006037">
    <property type="entry name" value="RCK_C"/>
</dbReference>
<dbReference type="EMBL" id="CP049056">
    <property type="protein sequence ID" value="QIE57742.1"/>
    <property type="molecule type" value="Genomic_DNA"/>
</dbReference>
<feature type="transmembrane region" description="Helical" evidence="7">
    <location>
        <begin position="456"/>
        <end position="477"/>
    </location>
</feature>
<dbReference type="PROSITE" id="PS51202">
    <property type="entry name" value="RCK_C"/>
    <property type="match status" value="2"/>
</dbReference>
<keyword evidence="5 7" id="KW-1133">Transmembrane helix</keyword>
<evidence type="ECO:0000256" key="2">
    <source>
        <dbReference type="ARBA" id="ARBA00022448"/>
    </source>
</evidence>
<feature type="domain" description="RCK C-terminal" evidence="8">
    <location>
        <begin position="279"/>
        <end position="363"/>
    </location>
</feature>
<feature type="transmembrane region" description="Helical" evidence="7">
    <location>
        <begin position="126"/>
        <end position="147"/>
    </location>
</feature>
<evidence type="ECO:0000256" key="6">
    <source>
        <dbReference type="ARBA" id="ARBA00023136"/>
    </source>
</evidence>
<accession>A0A7M3T6W1</accession>
<dbReference type="PANTHER" id="PTHR43652:SF2">
    <property type="entry name" value="BASIC AMINO ACID ANTIPORTER YFCC-RELATED"/>
    <property type="match status" value="1"/>
</dbReference>
<dbReference type="InterPro" id="IPR031312">
    <property type="entry name" value="Na/sul_symport_CS"/>
</dbReference>
<dbReference type="GO" id="GO:0008324">
    <property type="term" value="F:monoatomic cation transmembrane transporter activity"/>
    <property type="evidence" value="ECO:0007669"/>
    <property type="project" value="InterPro"/>
</dbReference>
<comment type="subcellular location">
    <subcellularLocation>
        <location evidence="1">Membrane</location>
        <topology evidence="1">Multi-pass membrane protein</topology>
    </subcellularLocation>
</comment>
<keyword evidence="2" id="KW-0813">Transport</keyword>
<dbReference type="GO" id="GO:0006813">
    <property type="term" value="P:potassium ion transport"/>
    <property type="evidence" value="ECO:0007669"/>
    <property type="project" value="InterPro"/>
</dbReference>
<name>A0A7M3T6W1_9RHOB</name>
<dbReference type="PANTHER" id="PTHR43652">
    <property type="entry name" value="BASIC AMINO ACID ANTIPORTER YFCC-RELATED"/>
    <property type="match status" value="1"/>
</dbReference>
<evidence type="ECO:0000259" key="8">
    <source>
        <dbReference type="PROSITE" id="PS51202"/>
    </source>
</evidence>
<keyword evidence="10" id="KW-1185">Reference proteome</keyword>
<reference evidence="9 10" key="1">
    <citation type="submission" date="2020-02" db="EMBL/GenBank/DDBJ databases">
        <title>complete genome sequence of Rhodobacteraceae bacterium.</title>
        <authorList>
            <person name="Park J."/>
            <person name="Kim Y.-S."/>
            <person name="Kim K.-H."/>
        </authorList>
    </citation>
    <scope>NUCLEOTIDE SEQUENCE [LARGE SCALE GENOMIC DNA]</scope>
    <source>
        <strain evidence="9 10">RR4-56</strain>
    </source>
</reference>
<keyword evidence="6 7" id="KW-0472">Membrane</keyword>
<dbReference type="InterPro" id="IPR004680">
    <property type="entry name" value="Cit_transptr-like_dom"/>
</dbReference>
<feature type="transmembrane region" description="Helical" evidence="7">
    <location>
        <begin position="483"/>
        <end position="504"/>
    </location>
</feature>
<dbReference type="AlphaFoldDB" id="A0A7M3T6W1"/>
<gene>
    <name evidence="9" type="ORF">G5B40_04015</name>
</gene>
<evidence type="ECO:0000313" key="10">
    <source>
        <dbReference type="Proteomes" id="UP000503336"/>
    </source>
</evidence>
<evidence type="ECO:0000256" key="4">
    <source>
        <dbReference type="ARBA" id="ARBA00022737"/>
    </source>
</evidence>
<feature type="transmembrane region" description="Helical" evidence="7">
    <location>
        <begin position="511"/>
        <end position="529"/>
    </location>
</feature>
<sequence length="571" mass="60661">MFALFVTEFYPPETVAIGGAGLLLATGVLSLDDLLVAIASPAPLAIAAMFIISGALVRTGALGAVTERITRRAETHPVRTLLALGVFIIFASAFMNNTPVVLIFIPIVAQLAARIGLAPSKLMIPLSYCAILGGVCTLIGTSTNLLVDGVAQAQGLAPFSLFEVTPVAIVLALAGLGFMAVAAPRLLPERTAMAGFLSKKRSPKFITQVAVTENSPLIGEKPLTFDLFQREGMRVIDVLRGDASLRRDFPSVTFEAGDVVVIRCGMDELLTLRENRRIVMVDEIASAESVTVEALIGPDCTMVGRTLGRLRLRRRYGVYPLAVHRRSERVRQKLDDVDVRIGDTLLLEGAPEDIRRLAEDVNLVDLNEPSGRSYRRVLAPVVLATLAGVVGASAFGVIPIAAAATIGVAVVLLTRCIDADEAFAVIDGRLLVLIFAMLAVGRALQTSGAAVMAAEAIAPFLSTMPPWLALWCVFLFAAALTEIVTNAAVAVVVTPVAISLAVQIGVEPRPFVVAVMLAASLSFATPIGYQTNTMVYGPGGYRFTDFMRLGVPMNLGLGLLTSFLIPLFWPL</sequence>
<evidence type="ECO:0000256" key="1">
    <source>
        <dbReference type="ARBA" id="ARBA00004141"/>
    </source>
</evidence>
<organism evidence="9 10">
    <name type="scientific">Pikeienuella piscinae</name>
    <dbReference type="NCBI Taxonomy" id="2748098"/>
    <lineage>
        <taxon>Bacteria</taxon>
        <taxon>Pseudomonadati</taxon>
        <taxon>Pseudomonadota</taxon>
        <taxon>Alphaproteobacteria</taxon>
        <taxon>Rhodobacterales</taxon>
        <taxon>Paracoccaceae</taxon>
        <taxon>Pikeienuella</taxon>
    </lineage>
</organism>
<feature type="transmembrane region" description="Helical" evidence="7">
    <location>
        <begin position="422"/>
        <end position="444"/>
    </location>
</feature>
<dbReference type="Proteomes" id="UP000503336">
    <property type="component" value="Chromosome"/>
</dbReference>
<dbReference type="Pfam" id="PF02080">
    <property type="entry name" value="TrkA_C"/>
    <property type="match status" value="2"/>
</dbReference>
<feature type="transmembrane region" description="Helical" evidence="7">
    <location>
        <begin position="377"/>
        <end position="410"/>
    </location>
</feature>
<keyword evidence="3 7" id="KW-0812">Transmembrane</keyword>
<evidence type="ECO:0000256" key="5">
    <source>
        <dbReference type="ARBA" id="ARBA00022989"/>
    </source>
</evidence>
<dbReference type="Pfam" id="PF03600">
    <property type="entry name" value="CitMHS"/>
    <property type="match status" value="1"/>
</dbReference>
<evidence type="ECO:0000313" key="9">
    <source>
        <dbReference type="EMBL" id="QIE57742.1"/>
    </source>
</evidence>
<feature type="transmembrane region" description="Helical" evidence="7">
    <location>
        <begin position="78"/>
        <end position="95"/>
    </location>
</feature>
<dbReference type="InterPro" id="IPR036721">
    <property type="entry name" value="RCK_C_sf"/>
</dbReference>
<evidence type="ECO:0000256" key="3">
    <source>
        <dbReference type="ARBA" id="ARBA00022692"/>
    </source>
</evidence>
<feature type="transmembrane region" description="Helical" evidence="7">
    <location>
        <begin position="549"/>
        <end position="569"/>
    </location>
</feature>
<dbReference type="KEGG" id="hdh:G5B40_04015"/>
<dbReference type="Gene3D" id="3.30.70.1450">
    <property type="entry name" value="Regulator of K+ conductance, C-terminal domain"/>
    <property type="match status" value="2"/>
</dbReference>
<evidence type="ECO:0000256" key="7">
    <source>
        <dbReference type="SAM" id="Phobius"/>
    </source>
</evidence>
<dbReference type="PROSITE" id="PS01271">
    <property type="entry name" value="NA_SULFATE"/>
    <property type="match status" value="1"/>
</dbReference>
<keyword evidence="4" id="KW-0677">Repeat</keyword>
<feature type="transmembrane region" description="Helical" evidence="7">
    <location>
        <begin position="167"/>
        <end position="187"/>
    </location>
</feature>
<feature type="transmembrane region" description="Helical" evidence="7">
    <location>
        <begin position="101"/>
        <end position="119"/>
    </location>
</feature>